<dbReference type="Proteomes" id="UP000198639">
    <property type="component" value="Unassembled WGS sequence"/>
</dbReference>
<evidence type="ECO:0000313" key="1">
    <source>
        <dbReference type="EMBL" id="SFD29608.1"/>
    </source>
</evidence>
<gene>
    <name evidence="1" type="ORF">SAMN05216204_12135</name>
</gene>
<organism evidence="1 2">
    <name type="scientific">Massilia yuzhufengensis</name>
    <dbReference type="NCBI Taxonomy" id="1164594"/>
    <lineage>
        <taxon>Bacteria</taxon>
        <taxon>Pseudomonadati</taxon>
        <taxon>Pseudomonadota</taxon>
        <taxon>Betaproteobacteria</taxon>
        <taxon>Burkholderiales</taxon>
        <taxon>Oxalobacteraceae</taxon>
        <taxon>Telluria group</taxon>
        <taxon>Massilia</taxon>
    </lineage>
</organism>
<proteinExistence type="predicted"/>
<reference evidence="2" key="1">
    <citation type="submission" date="2016-10" db="EMBL/GenBank/DDBJ databases">
        <authorList>
            <person name="Varghese N."/>
            <person name="Submissions S."/>
        </authorList>
    </citation>
    <scope>NUCLEOTIDE SEQUENCE [LARGE SCALE GENOMIC DNA]</scope>
    <source>
        <strain evidence="2">CGMCC 1.12041</strain>
    </source>
</reference>
<dbReference type="EMBL" id="FOLD01000021">
    <property type="protein sequence ID" value="SFD29608.1"/>
    <property type="molecule type" value="Genomic_DNA"/>
</dbReference>
<keyword evidence="2" id="KW-1185">Reference proteome</keyword>
<dbReference type="AlphaFoldDB" id="A0A1I1RBT1"/>
<name>A0A1I1RBT1_9BURK</name>
<accession>A0A1I1RBT1</accession>
<evidence type="ECO:0000313" key="2">
    <source>
        <dbReference type="Proteomes" id="UP000198639"/>
    </source>
</evidence>
<protein>
    <submittedName>
        <fullName evidence="1">Uncharacterized protein</fullName>
    </submittedName>
</protein>
<sequence length="48" mass="5743">MALKSNAVYYCFDCRIDDFHQQNQQQDSDKKCFLKHWDRKHHGDNGGN</sequence>